<comment type="caution">
    <text evidence="12">The sequence shown here is derived from an EMBL/GenBank/DDBJ whole genome shotgun (WGS) entry which is preliminary data.</text>
</comment>
<protein>
    <recommendedName>
        <fullName evidence="11">BED-type domain-containing protein</fullName>
    </recommendedName>
</protein>
<evidence type="ECO:0000313" key="13">
    <source>
        <dbReference type="Proteomes" id="UP001314205"/>
    </source>
</evidence>
<evidence type="ECO:0000256" key="9">
    <source>
        <dbReference type="PROSITE-ProRule" id="PRU00027"/>
    </source>
</evidence>
<keyword evidence="3 9" id="KW-0863">Zinc-finger</keyword>
<evidence type="ECO:0000259" key="11">
    <source>
        <dbReference type="PROSITE" id="PS50808"/>
    </source>
</evidence>
<dbReference type="GO" id="GO:0008270">
    <property type="term" value="F:zinc ion binding"/>
    <property type="evidence" value="ECO:0007669"/>
    <property type="project" value="UniProtKB-KW"/>
</dbReference>
<dbReference type="Pfam" id="PF05699">
    <property type="entry name" value="Dimer_Tnp_hAT"/>
    <property type="match status" value="1"/>
</dbReference>
<keyword evidence="13" id="KW-1185">Reference proteome</keyword>
<dbReference type="InterPro" id="IPR052035">
    <property type="entry name" value="ZnF_BED_domain_contain"/>
</dbReference>
<dbReference type="GO" id="GO:0003677">
    <property type="term" value="F:DNA binding"/>
    <property type="evidence" value="ECO:0007669"/>
    <property type="project" value="UniProtKB-KW"/>
</dbReference>
<organism evidence="12 13">
    <name type="scientific">Parnassius mnemosyne</name>
    <name type="common">clouded apollo</name>
    <dbReference type="NCBI Taxonomy" id="213953"/>
    <lineage>
        <taxon>Eukaryota</taxon>
        <taxon>Metazoa</taxon>
        <taxon>Ecdysozoa</taxon>
        <taxon>Arthropoda</taxon>
        <taxon>Hexapoda</taxon>
        <taxon>Insecta</taxon>
        <taxon>Pterygota</taxon>
        <taxon>Neoptera</taxon>
        <taxon>Endopterygota</taxon>
        <taxon>Lepidoptera</taxon>
        <taxon>Glossata</taxon>
        <taxon>Ditrysia</taxon>
        <taxon>Papilionoidea</taxon>
        <taxon>Papilionidae</taxon>
        <taxon>Parnassiinae</taxon>
        <taxon>Parnassini</taxon>
        <taxon>Parnassius</taxon>
        <taxon>Driopa</taxon>
    </lineage>
</organism>
<evidence type="ECO:0000256" key="6">
    <source>
        <dbReference type="ARBA" id="ARBA00023125"/>
    </source>
</evidence>
<evidence type="ECO:0000256" key="4">
    <source>
        <dbReference type="ARBA" id="ARBA00022833"/>
    </source>
</evidence>
<evidence type="ECO:0000256" key="7">
    <source>
        <dbReference type="ARBA" id="ARBA00023163"/>
    </source>
</evidence>
<dbReference type="SMART" id="SM00614">
    <property type="entry name" value="ZnF_BED"/>
    <property type="match status" value="1"/>
</dbReference>
<keyword evidence="2" id="KW-0479">Metal-binding</keyword>
<keyword evidence="6" id="KW-0238">DNA-binding</keyword>
<keyword evidence="5" id="KW-0805">Transcription regulation</keyword>
<dbReference type="SUPFAM" id="SSF53098">
    <property type="entry name" value="Ribonuclease H-like"/>
    <property type="match status" value="1"/>
</dbReference>
<evidence type="ECO:0000256" key="2">
    <source>
        <dbReference type="ARBA" id="ARBA00022723"/>
    </source>
</evidence>
<comment type="subcellular location">
    <subcellularLocation>
        <location evidence="1">Nucleus</location>
    </subcellularLocation>
</comment>
<dbReference type="Pfam" id="PF02892">
    <property type="entry name" value="zf-BED"/>
    <property type="match status" value="1"/>
</dbReference>
<gene>
    <name evidence="12" type="ORF">PARMNEM_LOCUS18890</name>
</gene>
<dbReference type="PANTHER" id="PTHR46481:SF10">
    <property type="entry name" value="ZINC FINGER BED DOMAIN-CONTAINING PROTEIN 39"/>
    <property type="match status" value="1"/>
</dbReference>
<dbReference type="AlphaFoldDB" id="A0AAV1M2N6"/>
<feature type="region of interest" description="Disordered" evidence="10">
    <location>
        <begin position="61"/>
        <end position="82"/>
    </location>
</feature>
<dbReference type="InterPro" id="IPR012337">
    <property type="entry name" value="RNaseH-like_sf"/>
</dbReference>
<dbReference type="GO" id="GO:0005634">
    <property type="term" value="C:nucleus"/>
    <property type="evidence" value="ECO:0007669"/>
    <property type="project" value="UniProtKB-SubCell"/>
</dbReference>
<evidence type="ECO:0000256" key="1">
    <source>
        <dbReference type="ARBA" id="ARBA00004123"/>
    </source>
</evidence>
<evidence type="ECO:0000256" key="3">
    <source>
        <dbReference type="ARBA" id="ARBA00022771"/>
    </source>
</evidence>
<reference evidence="12 13" key="1">
    <citation type="submission" date="2023-11" db="EMBL/GenBank/DDBJ databases">
        <authorList>
            <person name="Hedman E."/>
            <person name="Englund M."/>
            <person name="Stromberg M."/>
            <person name="Nyberg Akerstrom W."/>
            <person name="Nylinder S."/>
            <person name="Jareborg N."/>
            <person name="Kallberg Y."/>
            <person name="Kronander E."/>
        </authorList>
    </citation>
    <scope>NUCLEOTIDE SEQUENCE [LARGE SCALE GENOMIC DNA]</scope>
</reference>
<accession>A0AAV1M2N6</accession>
<keyword evidence="4" id="KW-0862">Zinc</keyword>
<evidence type="ECO:0000256" key="8">
    <source>
        <dbReference type="ARBA" id="ARBA00023242"/>
    </source>
</evidence>
<name>A0AAV1M2N6_9NEOP</name>
<dbReference type="SUPFAM" id="SSF57667">
    <property type="entry name" value="beta-beta-alpha zinc fingers"/>
    <property type="match status" value="1"/>
</dbReference>
<dbReference type="SUPFAM" id="SSF140996">
    <property type="entry name" value="Hermes dimerisation domain"/>
    <property type="match status" value="1"/>
</dbReference>
<keyword evidence="7" id="KW-0804">Transcription</keyword>
<dbReference type="InterPro" id="IPR036236">
    <property type="entry name" value="Znf_C2H2_sf"/>
</dbReference>
<keyword evidence="8" id="KW-0539">Nucleus</keyword>
<dbReference type="InterPro" id="IPR008906">
    <property type="entry name" value="HATC_C_dom"/>
</dbReference>
<dbReference type="InterPro" id="IPR003656">
    <property type="entry name" value="Znf_BED"/>
</dbReference>
<dbReference type="GO" id="GO:0046983">
    <property type="term" value="F:protein dimerization activity"/>
    <property type="evidence" value="ECO:0007669"/>
    <property type="project" value="InterPro"/>
</dbReference>
<dbReference type="Proteomes" id="UP001314205">
    <property type="component" value="Unassembled WGS sequence"/>
</dbReference>
<proteinExistence type="predicted"/>
<sequence length="616" mass="69820">MASKRKFSPLWNHFDSTEPKKAKCNYCSKILTLSSSSIGTLSRHMKKVHPTVNITPKRLESIDESEENSNQNAQAATTSSTISVVTTTTSSGTIPTVTTANIISATKGKVAATTVKDYIVVKKPLPLIRTQQLDEQLIKMIAKGYHAFRLVEEKEFQKFVDMLNPSYKLPTRKTLSESLLPKLYNRTIESMKKEVGGGSATAVCITTDGWRSVTNDDYIGITAHFIDPETHILRTVMIGCLQFNESHTMINISEFLKEKFREWCIDQKICAIVSDNASNILGAVRIGGWRSISCFAHTINLVVKDSLEIIADTVIKVKNVVEFFNRSLPAQRKLKEIQEQMHLAPLKLKQDVCTRWNSTYDMLNRFLKIKEALIASIAIMRAELALTPNDWMIIEKSLPILSIFYEVSNEVSAENYVSASKYIVLCKLMYVQIQKFSNETVETIKGLVSFFKTELMHRFGDIEKNMLLREATILDPRFKKSGFRDIRNVEAAAADLKLKIGRIVLSDERPLQPAEPVEPTPGCSKVSSLWEQFDEEVARQVPENPVAAGIVEFDKYMNEPQINRHCDPLLWWKERKAIYPRLHSHMLKRLNITATSVPCERVFSKAGLHLTIEERA</sequence>
<dbReference type="PROSITE" id="PS50808">
    <property type="entry name" value="ZF_BED"/>
    <property type="match status" value="1"/>
</dbReference>
<evidence type="ECO:0000313" key="12">
    <source>
        <dbReference type="EMBL" id="CAK1600091.1"/>
    </source>
</evidence>
<feature type="domain" description="BED-type" evidence="11">
    <location>
        <begin position="5"/>
        <end position="50"/>
    </location>
</feature>
<dbReference type="EMBL" id="CAVLGL010000115">
    <property type="protein sequence ID" value="CAK1600091.1"/>
    <property type="molecule type" value="Genomic_DNA"/>
</dbReference>
<evidence type="ECO:0000256" key="5">
    <source>
        <dbReference type="ARBA" id="ARBA00023015"/>
    </source>
</evidence>
<dbReference type="PANTHER" id="PTHR46481">
    <property type="entry name" value="ZINC FINGER BED DOMAIN-CONTAINING PROTEIN 4"/>
    <property type="match status" value="1"/>
</dbReference>
<evidence type="ECO:0000256" key="10">
    <source>
        <dbReference type="SAM" id="MobiDB-lite"/>
    </source>
</evidence>
<dbReference type="GO" id="GO:0009791">
    <property type="term" value="P:post-embryonic development"/>
    <property type="evidence" value="ECO:0007669"/>
    <property type="project" value="UniProtKB-ARBA"/>
</dbReference>